<proteinExistence type="predicted"/>
<dbReference type="InterPro" id="IPR029044">
    <property type="entry name" value="Nucleotide-diphossugar_trans"/>
</dbReference>
<dbReference type="RefSeq" id="WP_342158023.1">
    <property type="nucleotide sequence ID" value="NZ_JBCDNA010000001.1"/>
</dbReference>
<evidence type="ECO:0000256" key="1">
    <source>
        <dbReference type="SAM" id="Phobius"/>
    </source>
</evidence>
<dbReference type="EC" id="2.4.-.-" evidence="3"/>
<keyword evidence="3" id="KW-0328">Glycosyltransferase</keyword>
<keyword evidence="3" id="KW-0808">Transferase</keyword>
<dbReference type="PANTHER" id="PTHR22916:SF64">
    <property type="entry name" value="TRANSFERASE, PUTATIVE-RELATED"/>
    <property type="match status" value="1"/>
</dbReference>
<evidence type="ECO:0000259" key="2">
    <source>
        <dbReference type="Pfam" id="PF00535"/>
    </source>
</evidence>
<keyword evidence="1" id="KW-0472">Membrane</keyword>
<dbReference type="Proteomes" id="UP001474120">
    <property type="component" value="Unassembled WGS sequence"/>
</dbReference>
<keyword evidence="1" id="KW-0812">Transmembrane</keyword>
<reference evidence="3 4" key="1">
    <citation type="submission" date="2024-04" db="EMBL/GenBank/DDBJ databases">
        <title>whole genome sequencing of Lutimonas vermicola strain IMCC1616.</title>
        <authorList>
            <person name="Bae S.S."/>
        </authorList>
    </citation>
    <scope>NUCLEOTIDE SEQUENCE [LARGE SCALE GENOMIC DNA]</scope>
    <source>
        <strain evidence="3 4">IMCC1616</strain>
    </source>
</reference>
<organism evidence="3 4">
    <name type="scientific">Lutimonas vermicola</name>
    <dbReference type="NCBI Taxonomy" id="414288"/>
    <lineage>
        <taxon>Bacteria</taxon>
        <taxon>Pseudomonadati</taxon>
        <taxon>Bacteroidota</taxon>
        <taxon>Flavobacteriia</taxon>
        <taxon>Flavobacteriales</taxon>
        <taxon>Flavobacteriaceae</taxon>
        <taxon>Lutimonas</taxon>
    </lineage>
</organism>
<keyword evidence="4" id="KW-1185">Reference proteome</keyword>
<dbReference type="PANTHER" id="PTHR22916">
    <property type="entry name" value="GLYCOSYLTRANSFERASE"/>
    <property type="match status" value="1"/>
</dbReference>
<dbReference type="GO" id="GO:0016757">
    <property type="term" value="F:glycosyltransferase activity"/>
    <property type="evidence" value="ECO:0007669"/>
    <property type="project" value="UniProtKB-KW"/>
</dbReference>
<gene>
    <name evidence="3" type="ORF">AABB81_01095</name>
</gene>
<dbReference type="Pfam" id="PF00535">
    <property type="entry name" value="Glycos_transf_2"/>
    <property type="match status" value="1"/>
</dbReference>
<dbReference type="InterPro" id="IPR001173">
    <property type="entry name" value="Glyco_trans_2-like"/>
</dbReference>
<feature type="domain" description="Glycosyltransferase 2-like" evidence="2">
    <location>
        <begin position="4"/>
        <end position="144"/>
    </location>
</feature>
<dbReference type="Gene3D" id="3.90.550.10">
    <property type="entry name" value="Spore Coat Polysaccharide Biosynthesis Protein SpsA, Chain A"/>
    <property type="match status" value="1"/>
</dbReference>
<sequence length="330" mass="37601">MRFSIIIPVYNRPEELDELLQSIVEQDVNDKTEVVVVEDGSSIVSKSVVDKYMGHLDIKYCFKKNSGPGESRNYGMERASGAYFLLFDSDCILPKGYLSTVKYELDAQYTDAFGGPDAAHESFSSWQKAINYCMTSFLTTGGLRSKETPSRKFQLRSFNMGLSKEAFTLTGGFSKQRIGEDIDLNFKLLKHGCSTRLISDAFVYHKRRTSWLAFFRQTRNFGAARPILNKMYPGSGKLTYWLPSVFIMAFIGAIALTYIGYWAALVIFFLYMFLVAADSFSKSKQITVALLSVLAMYIQFFGYGWGFIRTFFRLHVQRMDFKEAFPGMFA</sequence>
<dbReference type="EMBL" id="JBCDNA010000001">
    <property type="protein sequence ID" value="MEL4454473.1"/>
    <property type="molecule type" value="Genomic_DNA"/>
</dbReference>
<accession>A0ABU9KWB0</accession>
<evidence type="ECO:0000313" key="4">
    <source>
        <dbReference type="Proteomes" id="UP001474120"/>
    </source>
</evidence>
<dbReference type="SUPFAM" id="SSF53448">
    <property type="entry name" value="Nucleotide-diphospho-sugar transferases"/>
    <property type="match status" value="1"/>
</dbReference>
<feature type="transmembrane region" description="Helical" evidence="1">
    <location>
        <begin position="286"/>
        <end position="308"/>
    </location>
</feature>
<keyword evidence="1" id="KW-1133">Transmembrane helix</keyword>
<comment type="caution">
    <text evidence="3">The sequence shown here is derived from an EMBL/GenBank/DDBJ whole genome shotgun (WGS) entry which is preliminary data.</text>
</comment>
<protein>
    <submittedName>
        <fullName evidence="3">Glycosyltransferase</fullName>
        <ecNumber evidence="3">2.4.-.-</ecNumber>
    </submittedName>
</protein>
<evidence type="ECO:0000313" key="3">
    <source>
        <dbReference type="EMBL" id="MEL4454473.1"/>
    </source>
</evidence>
<name>A0ABU9KWB0_9FLAO</name>
<feature type="transmembrane region" description="Helical" evidence="1">
    <location>
        <begin position="245"/>
        <end position="274"/>
    </location>
</feature>